<gene>
    <name evidence="1" type="ORF">F53441_4594</name>
</gene>
<organism evidence="1 2">
    <name type="scientific">Fusarium austroafricanum</name>
    <dbReference type="NCBI Taxonomy" id="2364996"/>
    <lineage>
        <taxon>Eukaryota</taxon>
        <taxon>Fungi</taxon>
        <taxon>Dikarya</taxon>
        <taxon>Ascomycota</taxon>
        <taxon>Pezizomycotina</taxon>
        <taxon>Sordariomycetes</taxon>
        <taxon>Hypocreomycetidae</taxon>
        <taxon>Hypocreales</taxon>
        <taxon>Nectriaceae</taxon>
        <taxon>Fusarium</taxon>
        <taxon>Fusarium concolor species complex</taxon>
    </lineage>
</organism>
<name>A0A8H4KJT1_9HYPO</name>
<proteinExistence type="predicted"/>
<sequence length="93" mass="10696">MASQQELDSIRNEKISLQREVDGNTKAIAGMMLEKDVLKDAMKFENDEAKRKEAASSHKKLCTRLEDLCDKQEELVMKLQRVTDQERRLASSI</sequence>
<protein>
    <submittedName>
        <fullName evidence="1">Uncharacterized protein</fullName>
    </submittedName>
</protein>
<dbReference type="Proteomes" id="UP000605986">
    <property type="component" value="Unassembled WGS sequence"/>
</dbReference>
<reference evidence="1" key="1">
    <citation type="submission" date="2020-01" db="EMBL/GenBank/DDBJ databases">
        <title>Identification and distribution of gene clusters putatively required for synthesis of sphingolipid metabolism inhibitors in phylogenetically diverse species of the filamentous fungus Fusarium.</title>
        <authorList>
            <person name="Kim H.-S."/>
            <person name="Busman M."/>
            <person name="Brown D.W."/>
            <person name="Divon H."/>
            <person name="Uhlig S."/>
            <person name="Proctor R.H."/>
        </authorList>
    </citation>
    <scope>NUCLEOTIDE SEQUENCE</scope>
    <source>
        <strain evidence="1">NRRL 53441</strain>
    </source>
</reference>
<dbReference type="EMBL" id="JAADJG010000182">
    <property type="protein sequence ID" value="KAF4452575.1"/>
    <property type="molecule type" value="Genomic_DNA"/>
</dbReference>
<accession>A0A8H4KJT1</accession>
<dbReference type="AlphaFoldDB" id="A0A8H4KJT1"/>
<evidence type="ECO:0000313" key="2">
    <source>
        <dbReference type="Proteomes" id="UP000605986"/>
    </source>
</evidence>
<keyword evidence="2" id="KW-1185">Reference proteome</keyword>
<comment type="caution">
    <text evidence="1">The sequence shown here is derived from an EMBL/GenBank/DDBJ whole genome shotgun (WGS) entry which is preliminary data.</text>
</comment>
<evidence type="ECO:0000313" key="1">
    <source>
        <dbReference type="EMBL" id="KAF4452575.1"/>
    </source>
</evidence>